<dbReference type="Proteomes" id="UP000231279">
    <property type="component" value="Unassembled WGS sequence"/>
</dbReference>
<dbReference type="EMBL" id="NKXS01004022">
    <property type="protein sequence ID" value="PIN07698.1"/>
    <property type="molecule type" value="Genomic_DNA"/>
</dbReference>
<comment type="caution">
    <text evidence="1">The sequence shown here is derived from an EMBL/GenBank/DDBJ whole genome shotgun (WGS) entry which is preliminary data.</text>
</comment>
<evidence type="ECO:0000313" key="2">
    <source>
        <dbReference type="Proteomes" id="UP000231279"/>
    </source>
</evidence>
<name>A0A2G9GR14_9LAMI</name>
<evidence type="ECO:0000313" key="1">
    <source>
        <dbReference type="EMBL" id="PIN07698.1"/>
    </source>
</evidence>
<reference evidence="2" key="1">
    <citation type="journal article" date="2018" name="Gigascience">
        <title>Genome assembly of the Pink Ipe (Handroanthus impetiginosus, Bignoniaceae), a highly valued, ecologically keystone Neotropical timber forest tree.</title>
        <authorList>
            <person name="Silva-Junior O.B."/>
            <person name="Grattapaglia D."/>
            <person name="Novaes E."/>
            <person name="Collevatti R.G."/>
        </authorList>
    </citation>
    <scope>NUCLEOTIDE SEQUENCE [LARGE SCALE GENOMIC DNA]</scope>
    <source>
        <strain evidence="2">cv. UFG-1</strain>
    </source>
</reference>
<protein>
    <submittedName>
        <fullName evidence="1">Uncharacterized protein</fullName>
    </submittedName>
</protein>
<dbReference type="AlphaFoldDB" id="A0A2G9GR14"/>
<keyword evidence="2" id="KW-1185">Reference proteome</keyword>
<sequence>MYSLTWTSGIQDYEDQLVPLLSRTGNISLQTVSCEIKNCLSFSFSSVYCK</sequence>
<accession>A0A2G9GR14</accession>
<proteinExistence type="predicted"/>
<gene>
    <name evidence="1" type="ORF">CDL12_19732</name>
</gene>
<organism evidence="1 2">
    <name type="scientific">Handroanthus impetiginosus</name>
    <dbReference type="NCBI Taxonomy" id="429701"/>
    <lineage>
        <taxon>Eukaryota</taxon>
        <taxon>Viridiplantae</taxon>
        <taxon>Streptophyta</taxon>
        <taxon>Embryophyta</taxon>
        <taxon>Tracheophyta</taxon>
        <taxon>Spermatophyta</taxon>
        <taxon>Magnoliopsida</taxon>
        <taxon>eudicotyledons</taxon>
        <taxon>Gunneridae</taxon>
        <taxon>Pentapetalae</taxon>
        <taxon>asterids</taxon>
        <taxon>lamiids</taxon>
        <taxon>Lamiales</taxon>
        <taxon>Bignoniaceae</taxon>
        <taxon>Crescentiina</taxon>
        <taxon>Tabebuia alliance</taxon>
        <taxon>Handroanthus</taxon>
    </lineage>
</organism>